<proteinExistence type="predicted"/>
<keyword evidence="3" id="KW-0804">Transcription</keyword>
<evidence type="ECO:0000313" key="7">
    <source>
        <dbReference type="Proteomes" id="UP000509335"/>
    </source>
</evidence>
<gene>
    <name evidence="6" type="ORF">HXZ27_01625</name>
</gene>
<dbReference type="EMBL" id="CP058322">
    <property type="protein sequence ID" value="QLD23096.1"/>
    <property type="molecule type" value="Genomic_DNA"/>
</dbReference>
<dbReference type="InterPro" id="IPR009057">
    <property type="entry name" value="Homeodomain-like_sf"/>
</dbReference>
<dbReference type="PROSITE" id="PS01124">
    <property type="entry name" value="HTH_ARAC_FAMILY_2"/>
    <property type="match status" value="1"/>
</dbReference>
<dbReference type="InterPro" id="IPR018060">
    <property type="entry name" value="HTH_AraC"/>
</dbReference>
<dbReference type="AlphaFoldDB" id="A0A7H8XDN1"/>
<evidence type="ECO:0000256" key="1">
    <source>
        <dbReference type="ARBA" id="ARBA00023015"/>
    </source>
</evidence>
<dbReference type="SUPFAM" id="SSF46689">
    <property type="entry name" value="Homeodomain-like"/>
    <property type="match status" value="1"/>
</dbReference>
<dbReference type="SMART" id="SM00342">
    <property type="entry name" value="HTH_ARAC"/>
    <property type="match status" value="1"/>
</dbReference>
<dbReference type="InterPro" id="IPR046532">
    <property type="entry name" value="DUF6597"/>
</dbReference>
<keyword evidence="1" id="KW-0805">Transcription regulation</keyword>
<evidence type="ECO:0000256" key="4">
    <source>
        <dbReference type="SAM" id="MobiDB-lite"/>
    </source>
</evidence>
<dbReference type="Pfam" id="PF12833">
    <property type="entry name" value="HTH_18"/>
    <property type="match status" value="1"/>
</dbReference>
<protein>
    <submittedName>
        <fullName evidence="6">AraC family transcriptional regulator</fullName>
    </submittedName>
</protein>
<evidence type="ECO:0000313" key="6">
    <source>
        <dbReference type="EMBL" id="QLD23096.1"/>
    </source>
</evidence>
<dbReference type="PANTHER" id="PTHR46796:SF15">
    <property type="entry name" value="BLL1074 PROTEIN"/>
    <property type="match status" value="1"/>
</dbReference>
<evidence type="ECO:0000256" key="2">
    <source>
        <dbReference type="ARBA" id="ARBA00023125"/>
    </source>
</evidence>
<dbReference type="Gene3D" id="1.10.10.60">
    <property type="entry name" value="Homeodomain-like"/>
    <property type="match status" value="1"/>
</dbReference>
<evidence type="ECO:0000256" key="3">
    <source>
        <dbReference type="ARBA" id="ARBA00023163"/>
    </source>
</evidence>
<feature type="region of interest" description="Disordered" evidence="4">
    <location>
        <begin position="1"/>
        <end position="22"/>
    </location>
</feature>
<sequence length="308" mass="33313">MQPGRASLKKCDSGPRADNRGILDPARLRREVRFRRRLPAAALLPYVEHYWLIDWDLDEPFEQRVLPHPAVNLVFRRDPAGGPASGSAEVAGVGRELFRITLAGTGRVSGVQFRPGGFRPFWPRPVAELTGERRPLPAGLVGGRHPCDGTDDERAATLDALLLTWHPRPVSLPASRSAAGVPATGLPAADPPTAEAMALAGEIRADRSVLRVDDLARRHGTTTRRLQRLFLDHVGVGPKWVIRRYRIQEAIEHAAGGGPVDWAAVAADLGYADQAHLIREFAAATGLTPAAYARSLHRPAGSSLSQPG</sequence>
<dbReference type="GO" id="GO:0043565">
    <property type="term" value="F:sequence-specific DNA binding"/>
    <property type="evidence" value="ECO:0007669"/>
    <property type="project" value="InterPro"/>
</dbReference>
<dbReference type="InterPro" id="IPR050204">
    <property type="entry name" value="AraC_XylS_family_regulators"/>
</dbReference>
<keyword evidence="2" id="KW-0238">DNA-binding</keyword>
<dbReference type="PANTHER" id="PTHR46796">
    <property type="entry name" value="HTH-TYPE TRANSCRIPTIONAL ACTIVATOR RHAS-RELATED"/>
    <property type="match status" value="1"/>
</dbReference>
<accession>A0A7H8XDN1</accession>
<feature type="compositionally biased region" description="Basic and acidic residues" evidence="4">
    <location>
        <begin position="9"/>
        <end position="22"/>
    </location>
</feature>
<name>A0A7H8XDN1_9ACTN</name>
<feature type="domain" description="HTH araC/xylS-type" evidence="5">
    <location>
        <begin position="195"/>
        <end position="295"/>
    </location>
</feature>
<dbReference type="KEGG" id="mcab:HXZ27_01625"/>
<evidence type="ECO:0000259" key="5">
    <source>
        <dbReference type="PROSITE" id="PS01124"/>
    </source>
</evidence>
<organism evidence="6 7">
    <name type="scientific">Micromonospora carbonacea</name>
    <dbReference type="NCBI Taxonomy" id="47853"/>
    <lineage>
        <taxon>Bacteria</taxon>
        <taxon>Bacillati</taxon>
        <taxon>Actinomycetota</taxon>
        <taxon>Actinomycetes</taxon>
        <taxon>Micromonosporales</taxon>
        <taxon>Micromonosporaceae</taxon>
        <taxon>Micromonospora</taxon>
    </lineage>
</organism>
<dbReference type="Proteomes" id="UP000509335">
    <property type="component" value="Chromosome"/>
</dbReference>
<dbReference type="Pfam" id="PF20240">
    <property type="entry name" value="DUF6597"/>
    <property type="match status" value="1"/>
</dbReference>
<reference evidence="6 7" key="1">
    <citation type="submission" date="2020-07" db="EMBL/GenBank/DDBJ databases">
        <title>A bifunctional nitrone conjugated secondary metabolite targeting the ribosome.</title>
        <authorList>
            <person name="Limbrick E.M."/>
            <person name="Graf M."/>
            <person name="Derewacz D.K."/>
            <person name="Nguyen F."/>
            <person name="Spraggins J.M."/>
            <person name="Wieland M."/>
            <person name="Ynigez-Gutierrez A.E."/>
            <person name="Reisman B.J."/>
            <person name="Zinshteyn B."/>
            <person name="McCulloch K."/>
            <person name="Iverson T.M."/>
            <person name="Green R."/>
            <person name="Wilson D.N."/>
            <person name="Bachmann B.O."/>
        </authorList>
    </citation>
    <scope>NUCLEOTIDE SEQUENCE [LARGE SCALE GENOMIC DNA]</scope>
    <source>
        <strain evidence="7">aurantiaca</strain>
    </source>
</reference>
<dbReference type="GO" id="GO:0003700">
    <property type="term" value="F:DNA-binding transcription factor activity"/>
    <property type="evidence" value="ECO:0007669"/>
    <property type="project" value="InterPro"/>
</dbReference>